<comment type="caution">
    <text evidence="2">The sequence shown here is derived from an EMBL/GenBank/DDBJ whole genome shotgun (WGS) entry which is preliminary data.</text>
</comment>
<accession>A0A1V4AGX8</accession>
<reference evidence="2 3" key="1">
    <citation type="submission" date="2017-02" db="EMBL/GenBank/DDBJ databases">
        <title>Draft Genome Sequence of Streptomyces tsukubaensis F601, a Producer of the immunosuppressant tacrolimus FK506.</title>
        <authorList>
            <person name="Zong G."/>
            <person name="Zhong C."/>
            <person name="Fu J."/>
            <person name="Qin R."/>
            <person name="Cao G."/>
        </authorList>
    </citation>
    <scope>NUCLEOTIDE SEQUENCE [LARGE SCALE GENOMIC DNA]</scope>
    <source>
        <strain evidence="2 3">F601</strain>
    </source>
</reference>
<dbReference type="PROSITE" id="PS50995">
    <property type="entry name" value="HTH_MARR_2"/>
    <property type="match status" value="1"/>
</dbReference>
<protein>
    <submittedName>
        <fullName evidence="2">Transcriptional regulator</fullName>
    </submittedName>
</protein>
<dbReference type="AlphaFoldDB" id="A0A1V4AGX8"/>
<dbReference type="InterPro" id="IPR000835">
    <property type="entry name" value="HTH_MarR-typ"/>
</dbReference>
<dbReference type="SUPFAM" id="SSF46785">
    <property type="entry name" value="Winged helix' DNA-binding domain"/>
    <property type="match status" value="1"/>
</dbReference>
<dbReference type="SMART" id="SM00347">
    <property type="entry name" value="HTH_MARR"/>
    <property type="match status" value="1"/>
</dbReference>
<organism evidence="2 3">
    <name type="scientific">Streptomyces tsukubensis</name>
    <dbReference type="NCBI Taxonomy" id="83656"/>
    <lineage>
        <taxon>Bacteria</taxon>
        <taxon>Bacillati</taxon>
        <taxon>Actinomycetota</taxon>
        <taxon>Actinomycetes</taxon>
        <taxon>Kitasatosporales</taxon>
        <taxon>Streptomycetaceae</taxon>
        <taxon>Streptomyces</taxon>
    </lineage>
</organism>
<dbReference type="InterPro" id="IPR011991">
    <property type="entry name" value="ArsR-like_HTH"/>
</dbReference>
<dbReference type="InterPro" id="IPR036390">
    <property type="entry name" value="WH_DNA-bd_sf"/>
</dbReference>
<evidence type="ECO:0000259" key="1">
    <source>
        <dbReference type="PROSITE" id="PS50995"/>
    </source>
</evidence>
<dbReference type="GO" id="GO:0006950">
    <property type="term" value="P:response to stress"/>
    <property type="evidence" value="ECO:0007669"/>
    <property type="project" value="TreeGrafter"/>
</dbReference>
<keyword evidence="3" id="KW-1185">Reference proteome</keyword>
<dbReference type="GO" id="GO:0003700">
    <property type="term" value="F:DNA-binding transcription factor activity"/>
    <property type="evidence" value="ECO:0007669"/>
    <property type="project" value="InterPro"/>
</dbReference>
<dbReference type="PANTHER" id="PTHR33164:SF43">
    <property type="entry name" value="HTH-TYPE TRANSCRIPTIONAL REPRESSOR YETL"/>
    <property type="match status" value="1"/>
</dbReference>
<dbReference type="Pfam" id="PF12802">
    <property type="entry name" value="MarR_2"/>
    <property type="match status" value="1"/>
</dbReference>
<dbReference type="InterPro" id="IPR039422">
    <property type="entry name" value="MarR/SlyA-like"/>
</dbReference>
<sequence length="141" mass="15502">MENAARGLLRGIGKLSQALFRIGDFGLSRSHMGVLDAMEDRPRRVTELATYTGVTQPRVTVVLQDLEDRGLVERRRSAKDRRAVEASLTPAGADLLRQGRQRMSAALLDALRADVEDPEHTVAVARDAVSTLLHAFEPEIS</sequence>
<gene>
    <name evidence="2" type="ORF">B1H18_01170</name>
</gene>
<dbReference type="InterPro" id="IPR036388">
    <property type="entry name" value="WH-like_DNA-bd_sf"/>
</dbReference>
<dbReference type="Proteomes" id="UP000190539">
    <property type="component" value="Unassembled WGS sequence"/>
</dbReference>
<name>A0A1V4AGX8_9ACTN</name>
<dbReference type="CDD" id="cd00090">
    <property type="entry name" value="HTH_ARSR"/>
    <property type="match status" value="1"/>
</dbReference>
<feature type="domain" description="HTH marR-type" evidence="1">
    <location>
        <begin position="1"/>
        <end position="138"/>
    </location>
</feature>
<dbReference type="PANTHER" id="PTHR33164">
    <property type="entry name" value="TRANSCRIPTIONAL REGULATOR, MARR FAMILY"/>
    <property type="match status" value="1"/>
</dbReference>
<evidence type="ECO:0000313" key="3">
    <source>
        <dbReference type="Proteomes" id="UP000190539"/>
    </source>
</evidence>
<evidence type="ECO:0000313" key="2">
    <source>
        <dbReference type="EMBL" id="OON83010.1"/>
    </source>
</evidence>
<dbReference type="STRING" id="83656.B1H18_01170"/>
<dbReference type="EMBL" id="MVFC01000001">
    <property type="protein sequence ID" value="OON83010.1"/>
    <property type="molecule type" value="Genomic_DNA"/>
</dbReference>
<dbReference type="Gene3D" id="1.10.10.10">
    <property type="entry name" value="Winged helix-like DNA-binding domain superfamily/Winged helix DNA-binding domain"/>
    <property type="match status" value="1"/>
</dbReference>
<proteinExistence type="predicted"/>